<name>A0ABW5GEJ0_9PSEU</name>
<dbReference type="GO" id="GO:0016746">
    <property type="term" value="F:acyltransferase activity"/>
    <property type="evidence" value="ECO:0007669"/>
    <property type="project" value="UniProtKB-KW"/>
</dbReference>
<evidence type="ECO:0000256" key="1">
    <source>
        <dbReference type="ARBA" id="ARBA00022679"/>
    </source>
</evidence>
<accession>A0ABW5GEJ0</accession>
<keyword evidence="2 4" id="KW-0012">Acyltransferase</keyword>
<evidence type="ECO:0000259" key="3">
    <source>
        <dbReference type="PROSITE" id="PS51186"/>
    </source>
</evidence>
<gene>
    <name evidence="4" type="ORF">ACFSYJ_07960</name>
</gene>
<evidence type="ECO:0000313" key="5">
    <source>
        <dbReference type="Proteomes" id="UP001597419"/>
    </source>
</evidence>
<dbReference type="EC" id="2.3.-.-" evidence="4"/>
<sequence>MVRIRPAAPADVDALVPLFEHWGHPHGREGVAEILRQWQDLPHGAVLVADDRGEVVGMAAVVASPRLADAKRNAHLQGLVVARRRLRTGVASSLLTATEDLAREWGCVRLELTTTRTRDAAQHFYRARGYHETSTRQERFVRELPGRAVDAAG</sequence>
<dbReference type="InterPro" id="IPR050832">
    <property type="entry name" value="Bact_Acetyltransf"/>
</dbReference>
<evidence type="ECO:0000313" key="4">
    <source>
        <dbReference type="EMBL" id="MFD2458529.1"/>
    </source>
</evidence>
<dbReference type="EMBL" id="JBHUKU010000004">
    <property type="protein sequence ID" value="MFD2458529.1"/>
    <property type="molecule type" value="Genomic_DNA"/>
</dbReference>
<feature type="domain" description="N-acetyltransferase" evidence="3">
    <location>
        <begin position="2"/>
        <end position="147"/>
    </location>
</feature>
<keyword evidence="5" id="KW-1185">Reference proteome</keyword>
<dbReference type="SUPFAM" id="SSF55729">
    <property type="entry name" value="Acyl-CoA N-acyltransferases (Nat)"/>
    <property type="match status" value="1"/>
</dbReference>
<dbReference type="CDD" id="cd04301">
    <property type="entry name" value="NAT_SF"/>
    <property type="match status" value="1"/>
</dbReference>
<dbReference type="InterPro" id="IPR000182">
    <property type="entry name" value="GNAT_dom"/>
</dbReference>
<keyword evidence="1 4" id="KW-0808">Transferase</keyword>
<dbReference type="InterPro" id="IPR016181">
    <property type="entry name" value="Acyl_CoA_acyltransferase"/>
</dbReference>
<dbReference type="RefSeq" id="WP_345387858.1">
    <property type="nucleotide sequence ID" value="NZ_BAABHG010000002.1"/>
</dbReference>
<dbReference type="PANTHER" id="PTHR43877:SF2">
    <property type="entry name" value="AMINOALKYLPHOSPHONATE N-ACETYLTRANSFERASE-RELATED"/>
    <property type="match status" value="1"/>
</dbReference>
<dbReference type="PANTHER" id="PTHR43877">
    <property type="entry name" value="AMINOALKYLPHOSPHONATE N-ACETYLTRANSFERASE-RELATED-RELATED"/>
    <property type="match status" value="1"/>
</dbReference>
<dbReference type="Proteomes" id="UP001597419">
    <property type="component" value="Unassembled WGS sequence"/>
</dbReference>
<organism evidence="4 5">
    <name type="scientific">Amycolatopsis samaneae</name>
    <dbReference type="NCBI Taxonomy" id="664691"/>
    <lineage>
        <taxon>Bacteria</taxon>
        <taxon>Bacillati</taxon>
        <taxon>Actinomycetota</taxon>
        <taxon>Actinomycetes</taxon>
        <taxon>Pseudonocardiales</taxon>
        <taxon>Pseudonocardiaceae</taxon>
        <taxon>Amycolatopsis</taxon>
    </lineage>
</organism>
<proteinExistence type="predicted"/>
<evidence type="ECO:0000256" key="2">
    <source>
        <dbReference type="ARBA" id="ARBA00023315"/>
    </source>
</evidence>
<dbReference type="Pfam" id="PF00583">
    <property type="entry name" value="Acetyltransf_1"/>
    <property type="match status" value="1"/>
</dbReference>
<protein>
    <submittedName>
        <fullName evidence="4">GNAT family N-acetyltransferase</fullName>
        <ecNumber evidence="4">2.3.-.-</ecNumber>
    </submittedName>
</protein>
<comment type="caution">
    <text evidence="4">The sequence shown here is derived from an EMBL/GenBank/DDBJ whole genome shotgun (WGS) entry which is preliminary data.</text>
</comment>
<reference evidence="5" key="1">
    <citation type="journal article" date="2019" name="Int. J. Syst. Evol. Microbiol.">
        <title>The Global Catalogue of Microorganisms (GCM) 10K type strain sequencing project: providing services to taxonomists for standard genome sequencing and annotation.</title>
        <authorList>
            <consortium name="The Broad Institute Genomics Platform"/>
            <consortium name="The Broad Institute Genome Sequencing Center for Infectious Disease"/>
            <person name="Wu L."/>
            <person name="Ma J."/>
        </authorList>
    </citation>
    <scope>NUCLEOTIDE SEQUENCE [LARGE SCALE GENOMIC DNA]</scope>
    <source>
        <strain evidence="5">CGMCC 4.7643</strain>
    </source>
</reference>
<dbReference type="Gene3D" id="3.40.630.30">
    <property type="match status" value="1"/>
</dbReference>
<dbReference type="PROSITE" id="PS51186">
    <property type="entry name" value="GNAT"/>
    <property type="match status" value="1"/>
</dbReference>